<evidence type="ECO:0000256" key="6">
    <source>
        <dbReference type="ARBA" id="ARBA00022853"/>
    </source>
</evidence>
<proteinExistence type="inferred from homology"/>
<keyword evidence="6" id="KW-0156">Chromatin regulator</keyword>
<evidence type="ECO:0000259" key="10">
    <source>
        <dbReference type="Pfam" id="PF00850"/>
    </source>
</evidence>
<feature type="domain" description="Histone deacetylase" evidence="10">
    <location>
        <begin position="42"/>
        <end position="339"/>
    </location>
</feature>
<dbReference type="InterPro" id="IPR037138">
    <property type="entry name" value="His_deacetylse_dom_sf"/>
</dbReference>
<evidence type="ECO:0000256" key="2">
    <source>
        <dbReference type="ARBA" id="ARBA00007738"/>
    </source>
</evidence>
<dbReference type="GO" id="GO:0040029">
    <property type="term" value="P:epigenetic regulation of gene expression"/>
    <property type="evidence" value="ECO:0007669"/>
    <property type="project" value="TreeGrafter"/>
</dbReference>
<dbReference type="Gene3D" id="3.40.800.20">
    <property type="entry name" value="Histone deacetylase domain"/>
    <property type="match status" value="1"/>
</dbReference>
<comment type="caution">
    <text evidence="11">The sequence shown here is derived from an EMBL/GenBank/DDBJ whole genome shotgun (WGS) entry which is preliminary data.</text>
</comment>
<keyword evidence="5 11" id="KW-0378">Hydrolase</keyword>
<evidence type="ECO:0000256" key="4">
    <source>
        <dbReference type="ARBA" id="ARBA00022491"/>
    </source>
</evidence>
<dbReference type="PANTHER" id="PTHR10625">
    <property type="entry name" value="HISTONE DEACETYLASE HDAC1-RELATED"/>
    <property type="match status" value="1"/>
</dbReference>
<evidence type="ECO:0000256" key="1">
    <source>
        <dbReference type="ARBA" id="ARBA00004123"/>
    </source>
</evidence>
<keyword evidence="4" id="KW-0678">Repressor</keyword>
<dbReference type="GO" id="GO:0000118">
    <property type="term" value="C:histone deacetylase complex"/>
    <property type="evidence" value="ECO:0007669"/>
    <property type="project" value="TreeGrafter"/>
</dbReference>
<dbReference type="PRINTS" id="PR01270">
    <property type="entry name" value="HDASUPER"/>
</dbReference>
<protein>
    <recommendedName>
        <fullName evidence="3">histone deacetylase</fullName>
        <ecNumber evidence="3">3.5.1.98</ecNumber>
    </recommendedName>
</protein>
<evidence type="ECO:0000256" key="7">
    <source>
        <dbReference type="ARBA" id="ARBA00023015"/>
    </source>
</evidence>
<evidence type="ECO:0000256" key="5">
    <source>
        <dbReference type="ARBA" id="ARBA00022801"/>
    </source>
</evidence>
<dbReference type="InterPro" id="IPR023801">
    <property type="entry name" value="His_deacetylse_dom"/>
</dbReference>
<keyword evidence="9" id="KW-0539">Nucleus</keyword>
<organism evidence="11 12">
    <name type="scientific">Coemansia javaensis</name>
    <dbReference type="NCBI Taxonomy" id="2761396"/>
    <lineage>
        <taxon>Eukaryota</taxon>
        <taxon>Fungi</taxon>
        <taxon>Fungi incertae sedis</taxon>
        <taxon>Zoopagomycota</taxon>
        <taxon>Kickxellomycotina</taxon>
        <taxon>Kickxellomycetes</taxon>
        <taxon>Kickxellales</taxon>
        <taxon>Kickxellaceae</taxon>
        <taxon>Coemansia</taxon>
    </lineage>
</organism>
<dbReference type="OrthoDB" id="424012at2759"/>
<dbReference type="InterPro" id="IPR023696">
    <property type="entry name" value="Ureohydrolase_dom_sf"/>
</dbReference>
<dbReference type="InterPro" id="IPR000286">
    <property type="entry name" value="HDACs"/>
</dbReference>
<dbReference type="Pfam" id="PF00850">
    <property type="entry name" value="Hist_deacetyl"/>
    <property type="match status" value="1"/>
</dbReference>
<sequence length="423" mass="46362">MLAPTKKTPRRRRQQQPAKDVGYVYDVRMRHHWDLEDPSDPHPEDPRRIYWIYSILKKAGLLDIMQQVPAAPVSDAKILQVHTRAYLGVLKDTELMEQSMLAALQEKYDSVFLSNESQYCARLSAGGLLALCEEVVRGRLKSGLAIVRPPGHHACAAAPMGFCLLNNVAIAVRDLQSRGLVGRVLVVDWDIHHGNGIQDVFYGDKNVLYFSIHRHDDGKFYPSSSDGDMDMVGRGAGAGYNVNVPWASSGVGDGDYMYVFKRLLLPIARAFAPELVVVAAGFDAAVCDPIGECEVSPQCYACMTSLLKTVADGRLVLSLEGGYNLDAIANSALACVKALLGIKWAAGLVPEPAAYLAYATLPEAEVNGIQLPAAKYSPSWDAEPSWDPAVEVPECFRAAPSKQGKAVVDRVTEIHRKFWPTLR</sequence>
<dbReference type="GO" id="GO:0141221">
    <property type="term" value="F:histone deacetylase activity, hydrolytic mechanism"/>
    <property type="evidence" value="ECO:0007669"/>
    <property type="project" value="UniProtKB-EC"/>
</dbReference>
<reference evidence="11" key="1">
    <citation type="submission" date="2022-07" db="EMBL/GenBank/DDBJ databases">
        <title>Phylogenomic reconstructions and comparative analyses of Kickxellomycotina fungi.</title>
        <authorList>
            <person name="Reynolds N.K."/>
            <person name="Stajich J.E."/>
            <person name="Barry K."/>
            <person name="Grigoriev I.V."/>
            <person name="Crous P."/>
            <person name="Smith M.E."/>
        </authorList>
    </citation>
    <scope>NUCLEOTIDE SEQUENCE</scope>
    <source>
        <strain evidence="11">NBRC 105414</strain>
    </source>
</reference>
<keyword evidence="8" id="KW-0804">Transcription</keyword>
<dbReference type="EMBL" id="JANBUL010000209">
    <property type="protein sequence ID" value="KAJ2778812.1"/>
    <property type="molecule type" value="Genomic_DNA"/>
</dbReference>
<dbReference type="SUPFAM" id="SSF52768">
    <property type="entry name" value="Arginase/deacetylase"/>
    <property type="match status" value="1"/>
</dbReference>
<accession>A0A9W8HAY7</accession>
<dbReference type="Proteomes" id="UP001140217">
    <property type="component" value="Unassembled WGS sequence"/>
</dbReference>
<keyword evidence="12" id="KW-1185">Reference proteome</keyword>
<evidence type="ECO:0000256" key="3">
    <source>
        <dbReference type="ARBA" id="ARBA00012111"/>
    </source>
</evidence>
<keyword evidence="7" id="KW-0805">Transcription regulation</keyword>
<dbReference type="PANTHER" id="PTHR10625:SF5">
    <property type="entry name" value="HISTONE DEACETYLASE"/>
    <property type="match status" value="1"/>
</dbReference>
<evidence type="ECO:0000256" key="9">
    <source>
        <dbReference type="ARBA" id="ARBA00023242"/>
    </source>
</evidence>
<name>A0A9W8HAY7_9FUNG</name>
<gene>
    <name evidence="11" type="primary">HDA1</name>
    <name evidence="11" type="ORF">H4R18_004384</name>
</gene>
<dbReference type="AlphaFoldDB" id="A0A9W8HAY7"/>
<comment type="subcellular location">
    <subcellularLocation>
        <location evidence="1">Nucleus</location>
    </subcellularLocation>
</comment>
<evidence type="ECO:0000313" key="11">
    <source>
        <dbReference type="EMBL" id="KAJ2778812.1"/>
    </source>
</evidence>
<evidence type="ECO:0000313" key="12">
    <source>
        <dbReference type="Proteomes" id="UP001140217"/>
    </source>
</evidence>
<dbReference type="EC" id="3.5.1.98" evidence="3"/>
<comment type="similarity">
    <text evidence="2">Belongs to the histone deacetylase family. HD type 2 subfamily.</text>
</comment>
<evidence type="ECO:0000256" key="8">
    <source>
        <dbReference type="ARBA" id="ARBA00023163"/>
    </source>
</evidence>